<proteinExistence type="predicted"/>
<keyword evidence="2" id="KW-1185">Reference proteome</keyword>
<organism evidence="1 2">
    <name type="scientific">Paractinoplanes rishiriensis</name>
    <dbReference type="NCBI Taxonomy" id="1050105"/>
    <lineage>
        <taxon>Bacteria</taxon>
        <taxon>Bacillati</taxon>
        <taxon>Actinomycetota</taxon>
        <taxon>Actinomycetes</taxon>
        <taxon>Micromonosporales</taxon>
        <taxon>Micromonosporaceae</taxon>
        <taxon>Paractinoplanes</taxon>
    </lineage>
</organism>
<dbReference type="PANTHER" id="PTHR43845:SF1">
    <property type="entry name" value="BLR5969 PROTEIN"/>
    <property type="match status" value="1"/>
</dbReference>
<gene>
    <name evidence="1" type="primary">paaK</name>
    <name evidence="1" type="ORF">Ari01nite_61160</name>
</gene>
<sequence length="491" mass="52819">MRVKPDAPLPTREGCMFDGGRAERVTTGMREFYRGAAPALDPLGLFRELAGTVPAYRDFLASQGVSPDEVRSLADVPLMTKANYHERYPLPARCRNGSLAGCDMVAVSSGSSGRPTVWPRSVLDERAVAARFEQVFADGFGAAGRSTLAVVCFALGSWVGGMYTAACARHLAAKGYPITVVTPGNNVDEILRVVAELSPLFDQTVLLGYPPFIKNVIDAGAGWPSRATKVVLAGEVFSEQWRDLIAARTGMPDPATGTASLYGTADAGVLGNETPLSIRIRRFLADRPALATEVFGDARLPTLVQYDPASRWFEETGDGTLAFTGDGGVPLVRYHIADEGGLVAYPDMLALCRKHGFDPGPGPELPFVYVFGRSLFTVSFFGANIYPENVTVGLERPPLSDQLTGKFVIRVVEDADAERRLAVTVELAPGAAPSGTLTDAVAEAIRAELLRLNSEFAHYVPPAYQLPKVELRPAGDPDYFPPGVKHRYSRP</sequence>
<name>A0A919K8Q6_9ACTN</name>
<dbReference type="EMBL" id="BOMV01000064">
    <property type="protein sequence ID" value="GIE98651.1"/>
    <property type="molecule type" value="Genomic_DNA"/>
</dbReference>
<comment type="caution">
    <text evidence="1">The sequence shown here is derived from an EMBL/GenBank/DDBJ whole genome shotgun (WGS) entry which is preliminary data.</text>
</comment>
<protein>
    <submittedName>
        <fullName evidence="1">Phenylacetate--CoA ligase</fullName>
    </submittedName>
</protein>
<evidence type="ECO:0000313" key="2">
    <source>
        <dbReference type="Proteomes" id="UP000636960"/>
    </source>
</evidence>
<dbReference type="AlphaFoldDB" id="A0A919K8Q6"/>
<dbReference type="GO" id="GO:0016874">
    <property type="term" value="F:ligase activity"/>
    <property type="evidence" value="ECO:0007669"/>
    <property type="project" value="UniProtKB-KW"/>
</dbReference>
<dbReference type="SUPFAM" id="SSF56801">
    <property type="entry name" value="Acetyl-CoA synthetase-like"/>
    <property type="match status" value="1"/>
</dbReference>
<reference evidence="1" key="1">
    <citation type="submission" date="2021-01" db="EMBL/GenBank/DDBJ databases">
        <title>Whole genome shotgun sequence of Actinoplanes rishiriensis NBRC 108556.</title>
        <authorList>
            <person name="Komaki H."/>
            <person name="Tamura T."/>
        </authorList>
    </citation>
    <scope>NUCLEOTIDE SEQUENCE</scope>
    <source>
        <strain evidence="1">NBRC 108556</strain>
    </source>
</reference>
<keyword evidence="1" id="KW-0436">Ligase</keyword>
<dbReference type="Gene3D" id="3.40.50.12780">
    <property type="entry name" value="N-terminal domain of ligase-like"/>
    <property type="match status" value="1"/>
</dbReference>
<dbReference type="Proteomes" id="UP000636960">
    <property type="component" value="Unassembled WGS sequence"/>
</dbReference>
<dbReference type="PANTHER" id="PTHR43845">
    <property type="entry name" value="BLR5969 PROTEIN"/>
    <property type="match status" value="1"/>
</dbReference>
<evidence type="ECO:0000313" key="1">
    <source>
        <dbReference type="EMBL" id="GIE98651.1"/>
    </source>
</evidence>
<accession>A0A919K8Q6</accession>
<dbReference type="InterPro" id="IPR042099">
    <property type="entry name" value="ANL_N_sf"/>
</dbReference>